<name>A0A165DKD1_9APHY</name>
<keyword evidence="1" id="KW-0547">Nucleotide-binding</keyword>
<dbReference type="Gene3D" id="3.40.50.300">
    <property type="entry name" value="P-loop containing nucleotide triphosphate hydrolases"/>
    <property type="match status" value="1"/>
</dbReference>
<organism evidence="3 4">
    <name type="scientific">Laetiporus sulphureus 93-53</name>
    <dbReference type="NCBI Taxonomy" id="1314785"/>
    <lineage>
        <taxon>Eukaryota</taxon>
        <taxon>Fungi</taxon>
        <taxon>Dikarya</taxon>
        <taxon>Basidiomycota</taxon>
        <taxon>Agaricomycotina</taxon>
        <taxon>Agaricomycetes</taxon>
        <taxon>Polyporales</taxon>
        <taxon>Laetiporus</taxon>
    </lineage>
</organism>
<dbReference type="GO" id="GO:0006310">
    <property type="term" value="P:DNA recombination"/>
    <property type="evidence" value="ECO:0007669"/>
    <property type="project" value="UniProtKB-KW"/>
</dbReference>
<dbReference type="EMBL" id="KV427632">
    <property type="protein sequence ID" value="KZT05073.1"/>
    <property type="molecule type" value="Genomic_DNA"/>
</dbReference>
<dbReference type="InterPro" id="IPR010285">
    <property type="entry name" value="DNA_helicase_pif1-like_DEAD"/>
</dbReference>
<accession>A0A165DKD1</accession>
<comment type="cofactor">
    <cofactor evidence="1">
        <name>Mg(2+)</name>
        <dbReference type="ChEBI" id="CHEBI:18420"/>
    </cofactor>
</comment>
<keyword evidence="1" id="KW-0067">ATP-binding</keyword>
<comment type="catalytic activity">
    <reaction evidence="1">
        <text>ATP + H2O = ADP + phosphate + H(+)</text>
        <dbReference type="Rhea" id="RHEA:13065"/>
        <dbReference type="ChEBI" id="CHEBI:15377"/>
        <dbReference type="ChEBI" id="CHEBI:15378"/>
        <dbReference type="ChEBI" id="CHEBI:30616"/>
        <dbReference type="ChEBI" id="CHEBI:43474"/>
        <dbReference type="ChEBI" id="CHEBI:456216"/>
        <dbReference type="EC" id="5.6.2.3"/>
    </reaction>
</comment>
<reference evidence="3 4" key="1">
    <citation type="journal article" date="2016" name="Mol. Biol. Evol.">
        <title>Comparative Genomics of Early-Diverging Mushroom-Forming Fungi Provides Insights into the Origins of Lignocellulose Decay Capabilities.</title>
        <authorList>
            <person name="Nagy L.G."/>
            <person name="Riley R."/>
            <person name="Tritt A."/>
            <person name="Adam C."/>
            <person name="Daum C."/>
            <person name="Floudas D."/>
            <person name="Sun H."/>
            <person name="Yadav J.S."/>
            <person name="Pangilinan J."/>
            <person name="Larsson K.H."/>
            <person name="Matsuura K."/>
            <person name="Barry K."/>
            <person name="Labutti K."/>
            <person name="Kuo R."/>
            <person name="Ohm R.A."/>
            <person name="Bhattacharya S.S."/>
            <person name="Shirouzu T."/>
            <person name="Yoshinaga Y."/>
            <person name="Martin F.M."/>
            <person name="Grigoriev I.V."/>
            <person name="Hibbett D.S."/>
        </authorList>
    </citation>
    <scope>NUCLEOTIDE SEQUENCE [LARGE SCALE GENOMIC DNA]</scope>
    <source>
        <strain evidence="3 4">93-53</strain>
    </source>
</reference>
<feature type="non-terminal residue" evidence="3">
    <location>
        <position position="1"/>
    </location>
</feature>
<keyword evidence="1" id="KW-0227">DNA damage</keyword>
<evidence type="ECO:0000256" key="1">
    <source>
        <dbReference type="RuleBase" id="RU363044"/>
    </source>
</evidence>
<keyword evidence="1" id="KW-0378">Hydrolase</keyword>
<keyword evidence="1" id="KW-0234">DNA repair</keyword>
<dbReference type="OrthoDB" id="432234at2759"/>
<dbReference type="GO" id="GO:0043139">
    <property type="term" value="F:5'-3' DNA helicase activity"/>
    <property type="evidence" value="ECO:0007669"/>
    <property type="project" value="UniProtKB-EC"/>
</dbReference>
<dbReference type="GeneID" id="63820483"/>
<keyword evidence="1" id="KW-0233">DNA recombination</keyword>
<dbReference type="InterPro" id="IPR027417">
    <property type="entry name" value="P-loop_NTPase"/>
</dbReference>
<dbReference type="InterPro" id="IPR051055">
    <property type="entry name" value="PIF1_helicase"/>
</dbReference>
<dbReference type="Pfam" id="PF05970">
    <property type="entry name" value="PIF1"/>
    <property type="match status" value="1"/>
</dbReference>
<evidence type="ECO:0000259" key="2">
    <source>
        <dbReference type="Pfam" id="PF05970"/>
    </source>
</evidence>
<feature type="non-terminal residue" evidence="3">
    <location>
        <position position="505"/>
    </location>
</feature>
<dbReference type="SUPFAM" id="SSF52540">
    <property type="entry name" value="P-loop containing nucleoside triphosphate hydrolases"/>
    <property type="match status" value="1"/>
</dbReference>
<dbReference type="STRING" id="1314785.A0A165DKD1"/>
<protein>
    <recommendedName>
        <fullName evidence="1">ATP-dependent DNA helicase</fullName>
        <ecNumber evidence="1">5.6.2.3</ecNumber>
    </recommendedName>
</protein>
<dbReference type="GO" id="GO:0005524">
    <property type="term" value="F:ATP binding"/>
    <property type="evidence" value="ECO:0007669"/>
    <property type="project" value="UniProtKB-KW"/>
</dbReference>
<dbReference type="Proteomes" id="UP000076871">
    <property type="component" value="Unassembled WGS sequence"/>
</dbReference>
<dbReference type="GO" id="GO:0016887">
    <property type="term" value="F:ATP hydrolysis activity"/>
    <property type="evidence" value="ECO:0007669"/>
    <property type="project" value="RHEA"/>
</dbReference>
<proteinExistence type="inferred from homology"/>
<dbReference type="AlphaFoldDB" id="A0A165DKD1"/>
<dbReference type="GO" id="GO:0006281">
    <property type="term" value="P:DNA repair"/>
    <property type="evidence" value="ECO:0007669"/>
    <property type="project" value="UniProtKB-KW"/>
</dbReference>
<dbReference type="PANTHER" id="PTHR47642:SF5">
    <property type="entry name" value="ATP-DEPENDENT DNA HELICASE"/>
    <property type="match status" value="1"/>
</dbReference>
<evidence type="ECO:0000313" key="3">
    <source>
        <dbReference type="EMBL" id="KZT05073.1"/>
    </source>
</evidence>
<dbReference type="PANTHER" id="PTHR47642">
    <property type="entry name" value="ATP-DEPENDENT DNA HELICASE"/>
    <property type="match status" value="1"/>
</dbReference>
<keyword evidence="1" id="KW-0347">Helicase</keyword>
<comment type="similarity">
    <text evidence="1">Belongs to the helicase family.</text>
</comment>
<dbReference type="EC" id="5.6.2.3" evidence="1"/>
<sequence>ARSLVTKVVNNLTAKMEIGAPMVCAYLLGFGDHYTNISFKKFFWSPYVRFLDGSATRTSDVFSESGTSPRGEHEQHNVSADSDRVVIGRAGNNIVPLNKIYDYVYRPAFFSHYCLYDYLTMTDVVKLPRRSAAIHRLFRGHPLRQTHAVVFLELSKHYVLDFIGKPLPRHDKGDREEYCQTMLTFFVPGGWRCANDVKLPTETWDAVFHRTTFAPEHLQIMANMNVLYECRDARDDFAAQRAADASLSFGVDALDPTVVSHLDAEHFENNVLSNITEEQLLNSLHDSLACEGRLTARIKSQMTSMHTLLHALNMDFAIAPKHVDNTGTHDIIPCRSMSDWKASLSMAREQVIRNRSVAASRVTPVDKSSSHHVTVNGQMLNCFVPDSVIVLTNSSSPRPPPGHATIPLSIEDSTIALVIRILQSFSLNVEQERAFRIISRWLLHRETHPLQMYLEGPGGTGKSQVIRAVSSFLTKRGESFRLMLLAPTGSAACVISGSTYHSVLG</sequence>
<feature type="domain" description="DNA helicase Pif1-like DEAD-box helicase" evidence="2">
    <location>
        <begin position="427"/>
        <end position="503"/>
    </location>
</feature>
<dbReference type="GO" id="GO:0000723">
    <property type="term" value="P:telomere maintenance"/>
    <property type="evidence" value="ECO:0007669"/>
    <property type="project" value="InterPro"/>
</dbReference>
<dbReference type="InParanoid" id="A0A165DKD1"/>
<keyword evidence="4" id="KW-1185">Reference proteome</keyword>
<evidence type="ECO:0000313" key="4">
    <source>
        <dbReference type="Proteomes" id="UP000076871"/>
    </source>
</evidence>
<gene>
    <name evidence="3" type="ORF">LAESUDRAFT_636206</name>
</gene>
<dbReference type="RefSeq" id="XP_040762813.1">
    <property type="nucleotide sequence ID" value="XM_040903452.1"/>
</dbReference>